<dbReference type="Proteomes" id="UP000294664">
    <property type="component" value="Unassembled WGS sequence"/>
</dbReference>
<dbReference type="AlphaFoldDB" id="A0A4R3LS25"/>
<accession>A0A4R3LS25</accession>
<organism evidence="3 4">
    <name type="scientific">Aquabacter spiritensis</name>
    <dbReference type="NCBI Taxonomy" id="933073"/>
    <lineage>
        <taxon>Bacteria</taxon>
        <taxon>Pseudomonadati</taxon>
        <taxon>Pseudomonadota</taxon>
        <taxon>Alphaproteobacteria</taxon>
        <taxon>Hyphomicrobiales</taxon>
        <taxon>Xanthobacteraceae</taxon>
        <taxon>Aquabacter</taxon>
    </lineage>
</organism>
<sequence>MRKRTAKFSTKVSVASLLIGLSLASGVGAQTTPHAGHGDAGSGPAEAPSTRAFKAADAAMMTAMAVPYTGDADVDFRTHMIPHHQGAIDMAKVALAYATDPGTKEMALKIIADQEKEIAEMRAWLAARQK</sequence>
<dbReference type="Gene3D" id="1.20.1260.10">
    <property type="match status" value="1"/>
</dbReference>
<evidence type="ECO:0000259" key="2">
    <source>
        <dbReference type="Pfam" id="PF03713"/>
    </source>
</evidence>
<dbReference type="SUPFAM" id="SSF47240">
    <property type="entry name" value="Ferritin-like"/>
    <property type="match status" value="1"/>
</dbReference>
<evidence type="ECO:0000256" key="1">
    <source>
        <dbReference type="SAM" id="SignalP"/>
    </source>
</evidence>
<feature type="signal peptide" evidence="1">
    <location>
        <begin position="1"/>
        <end position="29"/>
    </location>
</feature>
<keyword evidence="4" id="KW-1185">Reference proteome</keyword>
<evidence type="ECO:0000313" key="4">
    <source>
        <dbReference type="Proteomes" id="UP000294664"/>
    </source>
</evidence>
<dbReference type="Pfam" id="PF03713">
    <property type="entry name" value="DUF305"/>
    <property type="match status" value="1"/>
</dbReference>
<dbReference type="EMBL" id="SMAI01000010">
    <property type="protein sequence ID" value="TCT03240.1"/>
    <property type="molecule type" value="Genomic_DNA"/>
</dbReference>
<feature type="chain" id="PRO_5020631325" evidence="1">
    <location>
        <begin position="30"/>
        <end position="130"/>
    </location>
</feature>
<gene>
    <name evidence="3" type="ORF">EDC64_110104</name>
</gene>
<keyword evidence="1" id="KW-0732">Signal</keyword>
<dbReference type="PANTHER" id="PTHR36933:SF1">
    <property type="entry name" value="SLL0788 PROTEIN"/>
    <property type="match status" value="1"/>
</dbReference>
<comment type="caution">
    <text evidence="3">The sequence shown here is derived from an EMBL/GenBank/DDBJ whole genome shotgun (WGS) entry which is preliminary data.</text>
</comment>
<dbReference type="InterPro" id="IPR009078">
    <property type="entry name" value="Ferritin-like_SF"/>
</dbReference>
<dbReference type="InterPro" id="IPR005183">
    <property type="entry name" value="DUF305_CopM-like"/>
</dbReference>
<protein>
    <submittedName>
        <fullName evidence="3">DUF305 family protein family protein</fullName>
    </submittedName>
</protein>
<dbReference type="RefSeq" id="WP_132033034.1">
    <property type="nucleotide sequence ID" value="NZ_SMAI01000010.1"/>
</dbReference>
<dbReference type="InterPro" id="IPR012347">
    <property type="entry name" value="Ferritin-like"/>
</dbReference>
<dbReference type="PANTHER" id="PTHR36933">
    <property type="entry name" value="SLL0788 PROTEIN"/>
    <property type="match status" value="1"/>
</dbReference>
<name>A0A4R3LS25_9HYPH</name>
<dbReference type="OrthoDB" id="517560at2"/>
<feature type="domain" description="DUF305" evidence="2">
    <location>
        <begin position="41"/>
        <end position="125"/>
    </location>
</feature>
<evidence type="ECO:0000313" key="3">
    <source>
        <dbReference type="EMBL" id="TCT03240.1"/>
    </source>
</evidence>
<reference evidence="3 4" key="1">
    <citation type="submission" date="2019-03" db="EMBL/GenBank/DDBJ databases">
        <title>Genomic Encyclopedia of Type Strains, Phase IV (KMG-IV): sequencing the most valuable type-strain genomes for metagenomic binning, comparative biology and taxonomic classification.</title>
        <authorList>
            <person name="Goeker M."/>
        </authorList>
    </citation>
    <scope>NUCLEOTIDE SEQUENCE [LARGE SCALE GENOMIC DNA]</scope>
    <source>
        <strain evidence="3 4">DSM 9035</strain>
    </source>
</reference>
<proteinExistence type="predicted"/>